<dbReference type="SUPFAM" id="SSF144232">
    <property type="entry name" value="HIT/MYND zinc finger-like"/>
    <property type="match status" value="1"/>
</dbReference>
<dbReference type="Pfam" id="PF01753">
    <property type="entry name" value="zf-MYND"/>
    <property type="match status" value="1"/>
</dbReference>
<dbReference type="EMBL" id="JADCUA010000036">
    <property type="protein sequence ID" value="KAH9829710.1"/>
    <property type="molecule type" value="Genomic_DNA"/>
</dbReference>
<sequence>MPLDSPFEILVFEDGWCPDKPLLDYVKFWRRCCFNCYEREKDVRTSIEQAHARDDPQTLSLVRAGAEAGDPIDILEWGMRLYNGFRVEKDRDAALKQWMRITDASTRATLSSPPHRRVLSAAYACISSYYSTKCHLPQHTLQIDDLRRAAEAVNECAKLQMIPAALVELANYIDDELRIYGFRYMPQFTCLEHMWIMYAPIARDIEKKQQERERKVAKAPNAYRCAAPGCNILGTKKKALQRCAGACEGINKPHYCSKTCQTKDWKRHKPFCKAGAAEDPDAVPAPDYSGADEHSLCEPFVQPPRPDKERIIQIPAPHLPGGSYQITSSTMSPELMRAFREKIIAHNIEDEKNRPW</sequence>
<proteinExistence type="predicted"/>
<accession>A0ABQ8JZH9</accession>
<name>A0ABQ8JZH9_9APHY</name>
<keyword evidence="1" id="KW-0479">Metal-binding</keyword>
<keyword evidence="2 4" id="KW-0863">Zinc-finger</keyword>
<comment type="caution">
    <text evidence="6">The sequence shown here is derived from an EMBL/GenBank/DDBJ whole genome shotgun (WGS) entry which is preliminary data.</text>
</comment>
<dbReference type="PROSITE" id="PS50865">
    <property type="entry name" value="ZF_MYND_2"/>
    <property type="match status" value="1"/>
</dbReference>
<dbReference type="Proteomes" id="UP000814176">
    <property type="component" value="Unassembled WGS sequence"/>
</dbReference>
<evidence type="ECO:0000256" key="1">
    <source>
        <dbReference type="ARBA" id="ARBA00022723"/>
    </source>
</evidence>
<dbReference type="RefSeq" id="XP_047773153.1">
    <property type="nucleotide sequence ID" value="XM_047925270.1"/>
</dbReference>
<evidence type="ECO:0000259" key="5">
    <source>
        <dbReference type="PROSITE" id="PS50865"/>
    </source>
</evidence>
<organism evidence="6 7">
    <name type="scientific">Rhodofomes roseus</name>
    <dbReference type="NCBI Taxonomy" id="34475"/>
    <lineage>
        <taxon>Eukaryota</taxon>
        <taxon>Fungi</taxon>
        <taxon>Dikarya</taxon>
        <taxon>Basidiomycota</taxon>
        <taxon>Agaricomycotina</taxon>
        <taxon>Agaricomycetes</taxon>
        <taxon>Polyporales</taxon>
        <taxon>Rhodofomes</taxon>
    </lineage>
</organism>
<evidence type="ECO:0000256" key="2">
    <source>
        <dbReference type="ARBA" id="ARBA00022771"/>
    </source>
</evidence>
<evidence type="ECO:0000313" key="7">
    <source>
        <dbReference type="Proteomes" id="UP000814176"/>
    </source>
</evidence>
<dbReference type="GeneID" id="72006002"/>
<keyword evidence="3" id="KW-0862">Zinc</keyword>
<feature type="domain" description="MYND-type" evidence="5">
    <location>
        <begin position="230"/>
        <end position="272"/>
    </location>
</feature>
<reference evidence="6 7" key="1">
    <citation type="journal article" date="2021" name="Environ. Microbiol.">
        <title>Gene family expansions and transcriptome signatures uncover fungal adaptations to wood decay.</title>
        <authorList>
            <person name="Hage H."/>
            <person name="Miyauchi S."/>
            <person name="Viragh M."/>
            <person name="Drula E."/>
            <person name="Min B."/>
            <person name="Chaduli D."/>
            <person name="Navarro D."/>
            <person name="Favel A."/>
            <person name="Norest M."/>
            <person name="Lesage-Meessen L."/>
            <person name="Balint B."/>
            <person name="Merenyi Z."/>
            <person name="de Eugenio L."/>
            <person name="Morin E."/>
            <person name="Martinez A.T."/>
            <person name="Baldrian P."/>
            <person name="Stursova M."/>
            <person name="Martinez M.J."/>
            <person name="Novotny C."/>
            <person name="Magnuson J.K."/>
            <person name="Spatafora J.W."/>
            <person name="Maurice S."/>
            <person name="Pangilinan J."/>
            <person name="Andreopoulos W."/>
            <person name="LaButti K."/>
            <person name="Hundley H."/>
            <person name="Na H."/>
            <person name="Kuo A."/>
            <person name="Barry K."/>
            <person name="Lipzen A."/>
            <person name="Henrissat B."/>
            <person name="Riley R."/>
            <person name="Ahrendt S."/>
            <person name="Nagy L.G."/>
            <person name="Grigoriev I.V."/>
            <person name="Martin F."/>
            <person name="Rosso M.N."/>
        </authorList>
    </citation>
    <scope>NUCLEOTIDE SEQUENCE [LARGE SCALE GENOMIC DNA]</scope>
    <source>
        <strain evidence="6 7">CIRM-BRFM 1785</strain>
    </source>
</reference>
<evidence type="ECO:0000313" key="6">
    <source>
        <dbReference type="EMBL" id="KAH9829710.1"/>
    </source>
</evidence>
<dbReference type="InterPro" id="IPR002893">
    <property type="entry name" value="Znf_MYND"/>
</dbReference>
<dbReference type="Gene3D" id="6.10.140.2220">
    <property type="match status" value="1"/>
</dbReference>
<evidence type="ECO:0000256" key="4">
    <source>
        <dbReference type="PROSITE-ProRule" id="PRU00134"/>
    </source>
</evidence>
<keyword evidence="7" id="KW-1185">Reference proteome</keyword>
<evidence type="ECO:0000256" key="3">
    <source>
        <dbReference type="ARBA" id="ARBA00022833"/>
    </source>
</evidence>
<gene>
    <name evidence="6" type="ORF">C8Q71DRAFT_789656</name>
</gene>
<protein>
    <recommendedName>
        <fullName evidence="5">MYND-type domain-containing protein</fullName>
    </recommendedName>
</protein>